<dbReference type="Pfam" id="PF04563">
    <property type="entry name" value="RNA_pol_Rpb2_1"/>
    <property type="match status" value="1"/>
</dbReference>
<evidence type="ECO:0000313" key="8">
    <source>
        <dbReference type="Proteomes" id="UP001151532"/>
    </source>
</evidence>
<keyword evidence="4" id="KW-0548">Nucleotidyltransferase</keyword>
<dbReference type="GO" id="GO:0006351">
    <property type="term" value="P:DNA-templated transcription"/>
    <property type="evidence" value="ECO:0007669"/>
    <property type="project" value="InterPro"/>
</dbReference>
<evidence type="ECO:0000259" key="6">
    <source>
        <dbReference type="Pfam" id="PF04563"/>
    </source>
</evidence>
<dbReference type="EMBL" id="JAPFFK010000004">
    <property type="protein sequence ID" value="KAJ6766148.1"/>
    <property type="molecule type" value="Genomic_DNA"/>
</dbReference>
<dbReference type="EC" id="2.7.7.6" evidence="1"/>
<dbReference type="GO" id="GO:0003677">
    <property type="term" value="F:DNA binding"/>
    <property type="evidence" value="ECO:0007669"/>
    <property type="project" value="InterPro"/>
</dbReference>
<dbReference type="SUPFAM" id="SSF64484">
    <property type="entry name" value="beta and beta-prime subunits of DNA dependent RNA-polymerase"/>
    <property type="match status" value="1"/>
</dbReference>
<organism evidence="7 8">
    <name type="scientific">Salix purpurea</name>
    <name type="common">Purple osier willow</name>
    <dbReference type="NCBI Taxonomy" id="77065"/>
    <lineage>
        <taxon>Eukaryota</taxon>
        <taxon>Viridiplantae</taxon>
        <taxon>Streptophyta</taxon>
        <taxon>Embryophyta</taxon>
        <taxon>Tracheophyta</taxon>
        <taxon>Spermatophyta</taxon>
        <taxon>Magnoliopsida</taxon>
        <taxon>eudicotyledons</taxon>
        <taxon>Gunneridae</taxon>
        <taxon>Pentapetalae</taxon>
        <taxon>rosids</taxon>
        <taxon>fabids</taxon>
        <taxon>Malpighiales</taxon>
        <taxon>Salicaceae</taxon>
        <taxon>Saliceae</taxon>
        <taxon>Salix</taxon>
    </lineage>
</organism>
<dbReference type="AlphaFoldDB" id="A0A9Q0WHZ8"/>
<evidence type="ECO:0000256" key="4">
    <source>
        <dbReference type="ARBA" id="ARBA00022695"/>
    </source>
</evidence>
<dbReference type="Gene3D" id="3.90.1100.10">
    <property type="match status" value="1"/>
</dbReference>
<evidence type="ECO:0000256" key="1">
    <source>
        <dbReference type="ARBA" id="ARBA00012418"/>
    </source>
</evidence>
<accession>A0A9Q0WHZ8</accession>
<evidence type="ECO:0000256" key="2">
    <source>
        <dbReference type="ARBA" id="ARBA00022478"/>
    </source>
</evidence>
<reference evidence="7" key="1">
    <citation type="submission" date="2022-11" db="EMBL/GenBank/DDBJ databases">
        <authorList>
            <person name="Hyden B.L."/>
            <person name="Feng K."/>
            <person name="Yates T."/>
            <person name="Jawdy S."/>
            <person name="Smart L.B."/>
            <person name="Muchero W."/>
        </authorList>
    </citation>
    <scope>NUCLEOTIDE SEQUENCE</scope>
    <source>
        <tissue evidence="7">Shoot tip</tissue>
    </source>
</reference>
<keyword evidence="5" id="KW-0804">Transcription</keyword>
<gene>
    <name evidence="7" type="ORF">OIU79_022169</name>
</gene>
<keyword evidence="8" id="KW-1185">Reference proteome</keyword>
<dbReference type="GO" id="GO:0000428">
    <property type="term" value="C:DNA-directed RNA polymerase complex"/>
    <property type="evidence" value="ECO:0007669"/>
    <property type="project" value="UniProtKB-KW"/>
</dbReference>
<dbReference type="OrthoDB" id="1720400at2759"/>
<reference evidence="7" key="2">
    <citation type="journal article" date="2023" name="Int. J. Mol. Sci.">
        <title>De Novo Assembly and Annotation of 11 Diverse Shrub Willow (Salix) Genomes Reveals Novel Gene Organization in Sex-Linked Regions.</title>
        <authorList>
            <person name="Hyden B."/>
            <person name="Feng K."/>
            <person name="Yates T.B."/>
            <person name="Jawdy S."/>
            <person name="Cereghino C."/>
            <person name="Smart L.B."/>
            <person name="Muchero W."/>
        </authorList>
    </citation>
    <scope>NUCLEOTIDE SEQUENCE</scope>
    <source>
        <tissue evidence="7">Shoot tip</tissue>
    </source>
</reference>
<evidence type="ECO:0000313" key="7">
    <source>
        <dbReference type="EMBL" id="KAJ6766148.1"/>
    </source>
</evidence>
<dbReference type="InterPro" id="IPR007644">
    <property type="entry name" value="RNA_pol_bsu_protrusion"/>
</dbReference>
<proteinExistence type="predicted"/>
<keyword evidence="3" id="KW-0808">Transferase</keyword>
<name>A0A9Q0WHZ8_SALPP</name>
<keyword evidence="2 7" id="KW-0240">DNA-directed RNA polymerase</keyword>
<dbReference type="Proteomes" id="UP001151532">
    <property type="component" value="Chromosome 4"/>
</dbReference>
<dbReference type="GO" id="GO:0003899">
    <property type="term" value="F:DNA-directed RNA polymerase activity"/>
    <property type="evidence" value="ECO:0007669"/>
    <property type="project" value="UniProtKB-EC"/>
</dbReference>
<protein>
    <recommendedName>
        <fullName evidence="1">DNA-directed RNA polymerase</fullName>
        <ecNumber evidence="1">2.7.7.6</ecNumber>
    </recommendedName>
</protein>
<sequence length="170" mass="19245">MKEVGPSSKSEVDDMDMDEDLMDTTNLNELGRETLQSFCKKAAGLQRVFDSFGEVAVEPGYDISEQKDGEWRRASIRLGKVALNRPSFWGGTSSDAEHNMVFRHARLQNMTYSVRIKIHVNVQVYTQTVSRSDKCKTGIDKVVQKNVVHAENREIIIGRMPVMVKSYLTS</sequence>
<evidence type="ECO:0000256" key="3">
    <source>
        <dbReference type="ARBA" id="ARBA00022679"/>
    </source>
</evidence>
<evidence type="ECO:0000256" key="5">
    <source>
        <dbReference type="ARBA" id="ARBA00023163"/>
    </source>
</evidence>
<feature type="domain" description="RNA polymerase beta subunit protrusion" evidence="6">
    <location>
        <begin position="66"/>
        <end position="166"/>
    </location>
</feature>
<comment type="caution">
    <text evidence="7">The sequence shown here is derived from an EMBL/GenBank/DDBJ whole genome shotgun (WGS) entry which is preliminary data.</text>
</comment>